<dbReference type="Pfam" id="PF02204">
    <property type="entry name" value="VPS9"/>
    <property type="match status" value="1"/>
</dbReference>
<protein>
    <submittedName>
        <fullName evidence="2">Uncharacterized protein</fullName>
    </submittedName>
</protein>
<dbReference type="Gene3D" id="1.20.1050.80">
    <property type="entry name" value="VPS9 domain"/>
    <property type="match status" value="1"/>
</dbReference>
<feature type="region of interest" description="Disordered" evidence="1">
    <location>
        <begin position="603"/>
        <end position="648"/>
    </location>
</feature>
<keyword evidence="3" id="KW-1185">Reference proteome</keyword>
<dbReference type="Proteomes" id="UP001152795">
    <property type="component" value="Unassembled WGS sequence"/>
</dbReference>
<dbReference type="PROSITE" id="PS51205">
    <property type="entry name" value="VPS9"/>
    <property type="match status" value="1"/>
</dbReference>
<comment type="caution">
    <text evidence="2">The sequence shown here is derived from an EMBL/GenBank/DDBJ whole genome shotgun (WGS) entry which is preliminary data.</text>
</comment>
<dbReference type="SMART" id="SM00167">
    <property type="entry name" value="VPS9"/>
    <property type="match status" value="1"/>
</dbReference>
<proteinExistence type="predicted"/>
<dbReference type="EMBL" id="CACRXK020006022">
    <property type="protein sequence ID" value="CAB4008105.1"/>
    <property type="molecule type" value="Genomic_DNA"/>
</dbReference>
<dbReference type="SUPFAM" id="SSF109993">
    <property type="entry name" value="VPS9 domain"/>
    <property type="match status" value="1"/>
</dbReference>
<accession>A0A7D9EG11</accession>
<feature type="compositionally biased region" description="Polar residues" evidence="1">
    <location>
        <begin position="91"/>
        <end position="108"/>
    </location>
</feature>
<evidence type="ECO:0000256" key="1">
    <source>
        <dbReference type="SAM" id="MobiDB-lite"/>
    </source>
</evidence>
<dbReference type="InterPro" id="IPR003123">
    <property type="entry name" value="VPS9"/>
</dbReference>
<dbReference type="AlphaFoldDB" id="A0A7D9EG11"/>
<feature type="region of interest" description="Disordered" evidence="1">
    <location>
        <begin position="202"/>
        <end position="221"/>
    </location>
</feature>
<reference evidence="2" key="1">
    <citation type="submission" date="2020-04" db="EMBL/GenBank/DDBJ databases">
        <authorList>
            <person name="Alioto T."/>
            <person name="Alioto T."/>
            <person name="Gomez Garrido J."/>
        </authorList>
    </citation>
    <scope>NUCLEOTIDE SEQUENCE</scope>
    <source>
        <strain evidence="2">A484AB</strain>
    </source>
</reference>
<name>A0A7D9EG11_PARCT</name>
<dbReference type="GO" id="GO:0030139">
    <property type="term" value="C:endocytic vesicle"/>
    <property type="evidence" value="ECO:0007669"/>
    <property type="project" value="TreeGrafter"/>
</dbReference>
<dbReference type="GO" id="GO:0005829">
    <property type="term" value="C:cytosol"/>
    <property type="evidence" value="ECO:0007669"/>
    <property type="project" value="TreeGrafter"/>
</dbReference>
<evidence type="ECO:0000313" key="3">
    <source>
        <dbReference type="Proteomes" id="UP001152795"/>
    </source>
</evidence>
<evidence type="ECO:0000313" key="2">
    <source>
        <dbReference type="EMBL" id="CAB4008105.1"/>
    </source>
</evidence>
<feature type="compositionally biased region" description="Acidic residues" evidence="1">
    <location>
        <begin position="623"/>
        <end position="636"/>
    </location>
</feature>
<dbReference type="GO" id="GO:0016192">
    <property type="term" value="P:vesicle-mediated transport"/>
    <property type="evidence" value="ECO:0007669"/>
    <property type="project" value="InterPro"/>
</dbReference>
<dbReference type="InterPro" id="IPR037191">
    <property type="entry name" value="VPS9_dom_sf"/>
</dbReference>
<feature type="region of interest" description="Disordered" evidence="1">
    <location>
        <begin position="116"/>
        <end position="138"/>
    </location>
</feature>
<gene>
    <name evidence="2" type="ORF">PACLA_8A030447</name>
</gene>
<dbReference type="GO" id="GO:0005085">
    <property type="term" value="F:guanyl-nucleotide exchange factor activity"/>
    <property type="evidence" value="ECO:0007669"/>
    <property type="project" value="InterPro"/>
</dbReference>
<organism evidence="2 3">
    <name type="scientific">Paramuricea clavata</name>
    <name type="common">Red gorgonian</name>
    <name type="synonym">Violescent sea-whip</name>
    <dbReference type="NCBI Taxonomy" id="317549"/>
    <lineage>
        <taxon>Eukaryota</taxon>
        <taxon>Metazoa</taxon>
        <taxon>Cnidaria</taxon>
        <taxon>Anthozoa</taxon>
        <taxon>Octocorallia</taxon>
        <taxon>Malacalcyonacea</taxon>
        <taxon>Plexauridae</taxon>
        <taxon>Paramuricea</taxon>
    </lineage>
</organism>
<sequence length="648" mass="74466">MESSFTACLSIAVRSVRESMIFDSENRHKEAFCQYLSNIIYICGVLKDEAWQRELKDCHCPETVKLFKLTSQCLERAQDILSTSQDNLDISNVPPQSITPTRKISQDQTTLLPPPVTPTQSPMPARQIHPSPPASPNFRKRVQYIDEARRGNTHLLSAYRARMERREKQITDSNVRRKTDVTSMNLSLFRKMAENIEVAKARQKSLERKKAERQQRLQEEADRRMGPSFLLTTHDQIRKEIYVKVLEFEQDSMWLVSLRDQLNSKPDDSTLIQHIINKVLGTREHPLTKCLYSYQVEIHTQLTSITEQARDILTHIAIMGKNSCQNEQQNETDESEISFGEELNEILESNSKTGETEGKLSTEQDLCIVPASEISADLLSEEKELEYKKILENIVKNVESSLEIVHSLFLLVYEEFSSAAGQDLCLATVEFTFFRPLWPLLLNLYRIVNYRKEERLVKIFAENISCTPKCLNVPDRLCLYEQISEGETPAPYQSVVDELQSLTKFGSPLEKLECIVRTNRFIVECVEDYYESKGKPRNSPETVIGCDDLLPILSYVIIRSQLPQLVSECNAMEDFISADYLMGEEGYSLTTFQTVLAYLESLQGEQEQLQEETEEQKHSENESSQDDSLPEQDLLQDEPIQQDPNSQE</sequence>
<dbReference type="PANTHER" id="PTHR23101">
    <property type="entry name" value="RAB GDP/GTP EXCHANGE FACTOR"/>
    <property type="match status" value="1"/>
</dbReference>
<dbReference type="PANTHER" id="PTHR23101:SF98">
    <property type="entry name" value="VPS9 DOMAIN-CONTAINING PROTEIN 1"/>
    <property type="match status" value="1"/>
</dbReference>
<feature type="region of interest" description="Disordered" evidence="1">
    <location>
        <begin position="91"/>
        <end position="110"/>
    </location>
</feature>
<dbReference type="OrthoDB" id="10264848at2759"/>
<dbReference type="GO" id="GO:0031267">
    <property type="term" value="F:small GTPase binding"/>
    <property type="evidence" value="ECO:0007669"/>
    <property type="project" value="TreeGrafter"/>
</dbReference>
<dbReference type="InterPro" id="IPR045046">
    <property type="entry name" value="Vps9-like"/>
</dbReference>